<comment type="caution">
    <text evidence="10">The sequence shown here is derived from an EMBL/GenBank/DDBJ whole genome shotgun (WGS) entry which is preliminary data.</text>
</comment>
<comment type="subcellular location">
    <subcellularLocation>
        <location evidence="1">Cell membrane</location>
    </subcellularLocation>
</comment>
<dbReference type="Pfam" id="PF18967">
    <property type="entry name" value="PycTM"/>
    <property type="match status" value="1"/>
</dbReference>
<keyword evidence="4" id="KW-0547">Nucleotide-binding</keyword>
<protein>
    <submittedName>
        <fullName evidence="10">DUF5706 domain-containing protein</fullName>
    </submittedName>
</protein>
<proteinExistence type="predicted"/>
<evidence type="ECO:0000256" key="8">
    <source>
        <dbReference type="SAM" id="Phobius"/>
    </source>
</evidence>
<dbReference type="RefSeq" id="WP_322443552.1">
    <property type="nucleotide sequence ID" value="NZ_JAXOTQ010000059.1"/>
</dbReference>
<gene>
    <name evidence="10" type="ORF">U2F25_32045</name>
</gene>
<evidence type="ECO:0000256" key="5">
    <source>
        <dbReference type="ARBA" id="ARBA00022989"/>
    </source>
</evidence>
<dbReference type="InterPro" id="IPR043760">
    <property type="entry name" value="PycTM_dom"/>
</dbReference>
<name>A0ABU5JN22_9ACTN</name>
<keyword evidence="11" id="KW-1185">Reference proteome</keyword>
<evidence type="ECO:0000256" key="3">
    <source>
        <dbReference type="ARBA" id="ARBA00022692"/>
    </source>
</evidence>
<keyword evidence="7 8" id="KW-0472">Membrane</keyword>
<keyword evidence="3 8" id="KW-0812">Transmembrane</keyword>
<evidence type="ECO:0000313" key="10">
    <source>
        <dbReference type="EMBL" id="MDZ5494033.1"/>
    </source>
</evidence>
<reference evidence="10 11" key="1">
    <citation type="submission" date="2023-12" db="EMBL/GenBank/DDBJ databases">
        <title>Micromonospora sp. nov., isolated from Atacama Desert.</title>
        <authorList>
            <person name="Carro L."/>
            <person name="Golinska P."/>
            <person name="Klenk H.-P."/>
            <person name="Goodfellow M."/>
        </authorList>
    </citation>
    <scope>NUCLEOTIDE SEQUENCE [LARGE SCALE GENOMIC DNA]</scope>
    <source>
        <strain evidence="10 11">4G53</strain>
    </source>
</reference>
<organism evidence="10 11">
    <name type="scientific">Micromonospora sicca</name>
    <dbReference type="NCBI Taxonomy" id="2202420"/>
    <lineage>
        <taxon>Bacteria</taxon>
        <taxon>Bacillati</taxon>
        <taxon>Actinomycetota</taxon>
        <taxon>Actinomycetes</taxon>
        <taxon>Micromonosporales</taxon>
        <taxon>Micromonosporaceae</taxon>
        <taxon>Micromonospora</taxon>
    </lineage>
</organism>
<keyword evidence="2" id="KW-1003">Cell membrane</keyword>
<evidence type="ECO:0000259" key="9">
    <source>
        <dbReference type="Pfam" id="PF18967"/>
    </source>
</evidence>
<feature type="transmembrane region" description="Helical" evidence="8">
    <location>
        <begin position="131"/>
        <end position="151"/>
    </location>
</feature>
<dbReference type="EMBL" id="JAXOTQ010000059">
    <property type="protein sequence ID" value="MDZ5494033.1"/>
    <property type="molecule type" value="Genomic_DNA"/>
</dbReference>
<keyword evidence="6" id="KW-0051">Antiviral defense</keyword>
<feature type="domain" description="Pycsar effector protein" evidence="9">
    <location>
        <begin position="3"/>
        <end position="148"/>
    </location>
</feature>
<evidence type="ECO:0000256" key="4">
    <source>
        <dbReference type="ARBA" id="ARBA00022741"/>
    </source>
</evidence>
<feature type="transmembrane region" description="Helical" evidence="8">
    <location>
        <begin position="12"/>
        <end position="30"/>
    </location>
</feature>
<evidence type="ECO:0000256" key="2">
    <source>
        <dbReference type="ARBA" id="ARBA00022475"/>
    </source>
</evidence>
<sequence>MVEWVKHAETKAAATLASTGVVAGLLYALVSQAKKPGVAFAVVASATAAAVVVAAVSAGAALRPRLSVGPAPLSLLYYRGITHRFPRDTDAYARAFTELIADRPAMLMELSGQIWGNATVASRKYRAVNTAITTLMLALVLLAVAAVLRLFGP</sequence>
<keyword evidence="5 8" id="KW-1133">Transmembrane helix</keyword>
<evidence type="ECO:0000313" key="11">
    <source>
        <dbReference type="Proteomes" id="UP001290101"/>
    </source>
</evidence>
<feature type="transmembrane region" description="Helical" evidence="8">
    <location>
        <begin position="37"/>
        <end position="62"/>
    </location>
</feature>
<evidence type="ECO:0000256" key="7">
    <source>
        <dbReference type="ARBA" id="ARBA00023136"/>
    </source>
</evidence>
<dbReference type="Proteomes" id="UP001290101">
    <property type="component" value="Unassembled WGS sequence"/>
</dbReference>
<evidence type="ECO:0000256" key="6">
    <source>
        <dbReference type="ARBA" id="ARBA00023118"/>
    </source>
</evidence>
<evidence type="ECO:0000256" key="1">
    <source>
        <dbReference type="ARBA" id="ARBA00004236"/>
    </source>
</evidence>
<accession>A0ABU5JN22</accession>